<feature type="domain" description="Fe2OG dioxygenase" evidence="3">
    <location>
        <begin position="531"/>
        <end position="632"/>
    </location>
</feature>
<dbReference type="Gene3D" id="2.60.120.330">
    <property type="entry name" value="B-lactam Antibiotic, Isopenicillin N Synthase, Chain"/>
    <property type="match status" value="2"/>
</dbReference>
<proteinExistence type="predicted"/>
<evidence type="ECO:0000259" key="3">
    <source>
        <dbReference type="PROSITE" id="PS51471"/>
    </source>
</evidence>
<sequence>MHSTLSDVFISHPIHIPLSNSPDFTSLRHLPDSYTWTPKDDLLFSASSSDESLPFIDLSDPHVATRVGHACTTWGAFQITNHGVPSRLLDDIEFLTGSLFQLPVHRKLKAARREDGISGYGVARIASFFNKQMWSEGFTVIGSPLDDFHKLWPRQHLKYCKIIQEYEEHMQKLAAKLMWLALGALGVEEKDIEWAGPISDFQGAQAAIQLNHYPICPEPDRAMGLAAHTDSTLLTILYQNNTAGLQIFRDDVGWITVPPVPGSLVVNVGDLLHILTNGIFPSVLHRARVNHLRSRFSMAYLWGPPSDLMISPLPKLVDPLHSPLYPSLTWKQYLATKATHFNHFYLGSLQTLPDSFTWKLTAADSILPPSSAAVKESIPVIDLSDPDVTNLLGNACKTWGAFQIANHGVSQSLLDDVESLSKTFFDMPSERKLEAASSNKGVSGYGEPRISLFFEKKMWSEGLTIADGSYRNQFLTIWPRDYTKYCGIIEEYKGEMEKLASRLLSCILGSLGVTVDDIEWAKKTEKSESKMGQSVIRLNHYPVCPEPERAMGLAAHTDSCLLTILHQSNMGGLQVFKEESGWVTVEPIPGVLVVNIGDLFHILSNGKFPSVVHRARVNRTKSRISIAYLWGGPAGEVEISPISKIVGPVGPCLYRPVTWSEYLRIKFEVFDKALDAIGVVNPTN</sequence>
<gene>
    <name evidence="4" type="ORF">HID58_006237</name>
</gene>
<dbReference type="Proteomes" id="UP000824890">
    <property type="component" value="Unassembled WGS sequence"/>
</dbReference>
<keyword evidence="2" id="KW-0408">Iron</keyword>
<evidence type="ECO:0000313" key="4">
    <source>
        <dbReference type="EMBL" id="KAH0938776.1"/>
    </source>
</evidence>
<feature type="domain" description="Fe2OG dioxygenase" evidence="3">
    <location>
        <begin position="200"/>
        <end position="304"/>
    </location>
</feature>
<dbReference type="InterPro" id="IPR026992">
    <property type="entry name" value="DIOX_N"/>
</dbReference>
<dbReference type="PANTHER" id="PTHR47990">
    <property type="entry name" value="2-OXOGLUTARATE (2OG) AND FE(II)-DEPENDENT OXYGENASE SUPERFAMILY PROTEIN-RELATED"/>
    <property type="match status" value="1"/>
</dbReference>
<dbReference type="Pfam" id="PF03171">
    <property type="entry name" value="2OG-FeII_Oxy"/>
    <property type="match status" value="2"/>
</dbReference>
<comment type="caution">
    <text evidence="4">The sequence shown here is derived from an EMBL/GenBank/DDBJ whole genome shotgun (WGS) entry which is preliminary data.</text>
</comment>
<evidence type="ECO:0000256" key="1">
    <source>
        <dbReference type="ARBA" id="ARBA00022723"/>
    </source>
</evidence>
<keyword evidence="5" id="KW-1185">Reference proteome</keyword>
<dbReference type="Pfam" id="PF14226">
    <property type="entry name" value="DIOX_N"/>
    <property type="match status" value="2"/>
</dbReference>
<accession>A0ABQ8EAU0</accession>
<organism evidence="4 5">
    <name type="scientific">Brassica napus</name>
    <name type="common">Rape</name>
    <dbReference type="NCBI Taxonomy" id="3708"/>
    <lineage>
        <taxon>Eukaryota</taxon>
        <taxon>Viridiplantae</taxon>
        <taxon>Streptophyta</taxon>
        <taxon>Embryophyta</taxon>
        <taxon>Tracheophyta</taxon>
        <taxon>Spermatophyta</taxon>
        <taxon>Magnoliopsida</taxon>
        <taxon>eudicotyledons</taxon>
        <taxon>Gunneridae</taxon>
        <taxon>Pentapetalae</taxon>
        <taxon>rosids</taxon>
        <taxon>malvids</taxon>
        <taxon>Brassicales</taxon>
        <taxon>Brassicaceae</taxon>
        <taxon>Brassiceae</taxon>
        <taxon>Brassica</taxon>
    </lineage>
</organism>
<dbReference type="SUPFAM" id="SSF51197">
    <property type="entry name" value="Clavaminate synthase-like"/>
    <property type="match status" value="2"/>
</dbReference>
<dbReference type="InterPro" id="IPR044861">
    <property type="entry name" value="IPNS-like_FE2OG_OXY"/>
</dbReference>
<dbReference type="InterPro" id="IPR050231">
    <property type="entry name" value="Iron_ascorbate_oxido_reductase"/>
</dbReference>
<keyword evidence="1" id="KW-0479">Metal-binding</keyword>
<name>A0ABQ8EAU0_BRANA</name>
<dbReference type="InterPro" id="IPR005123">
    <property type="entry name" value="Oxoglu/Fe-dep_dioxygenase_dom"/>
</dbReference>
<reference evidence="4 5" key="1">
    <citation type="submission" date="2021-05" db="EMBL/GenBank/DDBJ databases">
        <title>Genome Assembly of Synthetic Allotetraploid Brassica napus Reveals Homoeologous Exchanges between Subgenomes.</title>
        <authorList>
            <person name="Davis J.T."/>
        </authorList>
    </citation>
    <scope>NUCLEOTIDE SEQUENCE [LARGE SCALE GENOMIC DNA]</scope>
    <source>
        <strain evidence="5">cv. Da-Ae</strain>
        <tissue evidence="4">Seedling</tissue>
    </source>
</reference>
<dbReference type="EMBL" id="JAGKQM010000002">
    <property type="protein sequence ID" value="KAH0938776.1"/>
    <property type="molecule type" value="Genomic_DNA"/>
</dbReference>
<dbReference type="PROSITE" id="PS51471">
    <property type="entry name" value="FE2OG_OXY"/>
    <property type="match status" value="2"/>
</dbReference>
<evidence type="ECO:0000256" key="2">
    <source>
        <dbReference type="ARBA" id="ARBA00023004"/>
    </source>
</evidence>
<dbReference type="InterPro" id="IPR027443">
    <property type="entry name" value="IPNS-like_sf"/>
</dbReference>
<dbReference type="PRINTS" id="PR00682">
    <property type="entry name" value="IPNSYNTHASE"/>
</dbReference>
<evidence type="ECO:0000313" key="5">
    <source>
        <dbReference type="Proteomes" id="UP000824890"/>
    </source>
</evidence>
<protein>
    <recommendedName>
        <fullName evidence="3">Fe2OG dioxygenase domain-containing protein</fullName>
    </recommendedName>
</protein>